<organism evidence="2 3">
    <name type="scientific">Thalassiosira oceanica</name>
    <name type="common">Marine diatom</name>
    <dbReference type="NCBI Taxonomy" id="159749"/>
    <lineage>
        <taxon>Eukaryota</taxon>
        <taxon>Sar</taxon>
        <taxon>Stramenopiles</taxon>
        <taxon>Ochrophyta</taxon>
        <taxon>Bacillariophyta</taxon>
        <taxon>Coscinodiscophyceae</taxon>
        <taxon>Thalassiosirophycidae</taxon>
        <taxon>Thalassiosirales</taxon>
        <taxon>Thalassiosiraceae</taxon>
        <taxon>Thalassiosira</taxon>
    </lineage>
</organism>
<protein>
    <submittedName>
        <fullName evidence="2">Uncharacterized protein</fullName>
    </submittedName>
</protein>
<proteinExistence type="predicted"/>
<dbReference type="Proteomes" id="UP000266841">
    <property type="component" value="Unassembled WGS sequence"/>
</dbReference>
<sequence length="198" mass="20930">MTTRPPCVPPAELGPLTTLSLEMTRRLEVSSHLFTTGDFGPADHSSLDLLFWLRPLDLAPGGALPRLLAVGLLDCGWTCPWLDFSHPDQDDDETTAEVAMKSGNGGGGRRGSGDAKVAQRGGNLLAFFSKKPAHHGAPPASAVHGNEPPASHSNKTTPFAEMLAGAIHRNGKTPAFCPGQRRPRGNQNRAEADRTAGP</sequence>
<comment type="caution">
    <text evidence="2">The sequence shown here is derived from an EMBL/GenBank/DDBJ whole genome shotgun (WGS) entry which is preliminary data.</text>
</comment>
<name>K0TQF0_THAOC</name>
<evidence type="ECO:0000256" key="1">
    <source>
        <dbReference type="SAM" id="MobiDB-lite"/>
    </source>
</evidence>
<evidence type="ECO:0000313" key="2">
    <source>
        <dbReference type="EMBL" id="EJK75932.1"/>
    </source>
</evidence>
<reference evidence="2 3" key="1">
    <citation type="journal article" date="2012" name="Genome Biol.">
        <title>Genome and low-iron response of an oceanic diatom adapted to chronic iron limitation.</title>
        <authorList>
            <person name="Lommer M."/>
            <person name="Specht M."/>
            <person name="Roy A.S."/>
            <person name="Kraemer L."/>
            <person name="Andreson R."/>
            <person name="Gutowska M.A."/>
            <person name="Wolf J."/>
            <person name="Bergner S.V."/>
            <person name="Schilhabel M.B."/>
            <person name="Klostermeier U.C."/>
            <person name="Beiko R.G."/>
            <person name="Rosenstiel P."/>
            <person name="Hippler M."/>
            <person name="Laroche J."/>
        </authorList>
    </citation>
    <scope>NUCLEOTIDE SEQUENCE [LARGE SCALE GENOMIC DNA]</scope>
    <source>
        <strain evidence="2 3">CCMP1005</strain>
    </source>
</reference>
<feature type="region of interest" description="Disordered" evidence="1">
    <location>
        <begin position="130"/>
        <end position="198"/>
    </location>
</feature>
<gene>
    <name evidence="2" type="ORF">THAOC_02325</name>
</gene>
<evidence type="ECO:0000313" key="3">
    <source>
        <dbReference type="Proteomes" id="UP000266841"/>
    </source>
</evidence>
<dbReference type="EMBL" id="AGNL01002645">
    <property type="protein sequence ID" value="EJK75932.1"/>
    <property type="molecule type" value="Genomic_DNA"/>
</dbReference>
<keyword evidence="3" id="KW-1185">Reference proteome</keyword>
<accession>K0TQF0</accession>
<dbReference type="AlphaFoldDB" id="K0TQF0"/>